<evidence type="ECO:0000256" key="3">
    <source>
        <dbReference type="ARBA" id="ARBA00023015"/>
    </source>
</evidence>
<dbReference type="SMART" id="SM00357">
    <property type="entry name" value="CSP"/>
    <property type="match status" value="1"/>
</dbReference>
<evidence type="ECO:0000256" key="5">
    <source>
        <dbReference type="ARBA" id="ARBA00023159"/>
    </source>
</evidence>
<dbReference type="InterPro" id="IPR019844">
    <property type="entry name" value="CSD_CS"/>
</dbReference>
<dbReference type="PANTHER" id="PTHR46565">
    <property type="entry name" value="COLD SHOCK DOMAIN PROTEIN 2"/>
    <property type="match status" value="1"/>
</dbReference>
<keyword evidence="5" id="KW-0010">Activator</keyword>
<dbReference type="PANTHER" id="PTHR46565:SF20">
    <property type="entry name" value="COLD SHOCK DOMAIN-CONTAINING PROTEIN 4"/>
    <property type="match status" value="1"/>
</dbReference>
<evidence type="ECO:0000256" key="4">
    <source>
        <dbReference type="ARBA" id="ARBA00023125"/>
    </source>
</evidence>
<comment type="subcellular location">
    <subcellularLocation>
        <location evidence="1 7">Cytoplasm</location>
    </subcellularLocation>
</comment>
<dbReference type="Gene3D" id="2.40.50.140">
    <property type="entry name" value="Nucleic acid-binding proteins"/>
    <property type="match status" value="1"/>
</dbReference>
<dbReference type="CDD" id="cd04458">
    <property type="entry name" value="CSP_CDS"/>
    <property type="match status" value="1"/>
</dbReference>
<reference evidence="9 10" key="1">
    <citation type="submission" date="2019-07" db="EMBL/GenBank/DDBJ databases">
        <title>Novel species isolated from glacier.</title>
        <authorList>
            <person name="Liu Q."/>
            <person name="Xin Y.-H."/>
        </authorList>
    </citation>
    <scope>NUCLEOTIDE SEQUENCE [LARGE SCALE GENOMIC DNA]</scope>
    <source>
        <strain evidence="9 10">LB1R16</strain>
    </source>
</reference>
<dbReference type="InterPro" id="IPR012156">
    <property type="entry name" value="Cold_shock_CspA"/>
</dbReference>
<evidence type="ECO:0000313" key="9">
    <source>
        <dbReference type="EMBL" id="TRW14552.1"/>
    </source>
</evidence>
<keyword evidence="4" id="KW-0238">DNA-binding</keyword>
<dbReference type="AlphaFoldDB" id="A0A552U8L1"/>
<evidence type="ECO:0000256" key="7">
    <source>
        <dbReference type="RuleBase" id="RU000408"/>
    </source>
</evidence>
<evidence type="ECO:0000313" key="10">
    <source>
        <dbReference type="Proteomes" id="UP000317894"/>
    </source>
</evidence>
<dbReference type="GO" id="GO:0003677">
    <property type="term" value="F:DNA binding"/>
    <property type="evidence" value="ECO:0007669"/>
    <property type="project" value="UniProtKB-KW"/>
</dbReference>
<dbReference type="OrthoDB" id="9791685at2"/>
<dbReference type="InterPro" id="IPR012340">
    <property type="entry name" value="NA-bd_OB-fold"/>
</dbReference>
<dbReference type="Pfam" id="PF00313">
    <property type="entry name" value="CSD"/>
    <property type="match status" value="1"/>
</dbReference>
<dbReference type="PIRSF" id="PIRSF002599">
    <property type="entry name" value="Cold_shock_A"/>
    <property type="match status" value="1"/>
</dbReference>
<dbReference type="EMBL" id="VJWA01000002">
    <property type="protein sequence ID" value="TRW14552.1"/>
    <property type="molecule type" value="Genomic_DNA"/>
</dbReference>
<gene>
    <name evidence="9" type="ORF">FMM06_12695</name>
</gene>
<keyword evidence="3" id="KW-0805">Transcription regulation</keyword>
<dbReference type="InterPro" id="IPR002059">
    <property type="entry name" value="CSP_DNA-bd"/>
</dbReference>
<evidence type="ECO:0000256" key="1">
    <source>
        <dbReference type="ARBA" id="ARBA00004496"/>
    </source>
</evidence>
<keyword evidence="10" id="KW-1185">Reference proteome</keyword>
<dbReference type="InterPro" id="IPR011129">
    <property type="entry name" value="CSD"/>
</dbReference>
<feature type="domain" description="CSD" evidence="8">
    <location>
        <begin position="1"/>
        <end position="67"/>
    </location>
</feature>
<dbReference type="Proteomes" id="UP000317894">
    <property type="component" value="Unassembled WGS sequence"/>
</dbReference>
<dbReference type="PRINTS" id="PR00050">
    <property type="entry name" value="COLDSHOCK"/>
</dbReference>
<keyword evidence="2" id="KW-0963">Cytoplasm</keyword>
<keyword evidence="6" id="KW-0804">Transcription</keyword>
<protein>
    <submittedName>
        <fullName evidence="9">Cold-shock protein</fullName>
    </submittedName>
</protein>
<dbReference type="PROSITE" id="PS51857">
    <property type="entry name" value="CSD_2"/>
    <property type="match status" value="1"/>
</dbReference>
<evidence type="ECO:0000256" key="6">
    <source>
        <dbReference type="ARBA" id="ARBA00023163"/>
    </source>
</evidence>
<dbReference type="RefSeq" id="WP_144237757.1">
    <property type="nucleotide sequence ID" value="NZ_VJWA01000002.1"/>
</dbReference>
<comment type="caution">
    <text evidence="9">The sequence shown here is derived from an EMBL/GenBank/DDBJ whole genome shotgun (WGS) entry which is preliminary data.</text>
</comment>
<evidence type="ECO:0000259" key="8">
    <source>
        <dbReference type="PROSITE" id="PS51857"/>
    </source>
</evidence>
<evidence type="ECO:0000256" key="2">
    <source>
        <dbReference type="ARBA" id="ARBA00022490"/>
    </source>
</evidence>
<dbReference type="PROSITE" id="PS00352">
    <property type="entry name" value="CSD_1"/>
    <property type="match status" value="1"/>
</dbReference>
<accession>A0A552U8L1</accession>
<proteinExistence type="predicted"/>
<name>A0A552U8L1_9SPHN</name>
<organism evidence="9 10">
    <name type="scientific">Glacieibacterium frigidum</name>
    <dbReference type="NCBI Taxonomy" id="2593303"/>
    <lineage>
        <taxon>Bacteria</taxon>
        <taxon>Pseudomonadati</taxon>
        <taxon>Pseudomonadota</taxon>
        <taxon>Alphaproteobacteria</taxon>
        <taxon>Sphingomonadales</taxon>
        <taxon>Sphingosinicellaceae</taxon>
        <taxon>Glacieibacterium</taxon>
    </lineage>
</organism>
<dbReference type="SUPFAM" id="SSF50249">
    <property type="entry name" value="Nucleic acid-binding proteins"/>
    <property type="match status" value="1"/>
</dbReference>
<sequence length="71" mass="7831">MAIGEVKWFNRAKGFGFIRPDLGPKDVFVHVSAVQRAGLEALEDGQRIEFELTQLGDGRLLATGLRLPPPQ</sequence>
<dbReference type="GO" id="GO:0005829">
    <property type="term" value="C:cytosol"/>
    <property type="evidence" value="ECO:0007669"/>
    <property type="project" value="UniProtKB-ARBA"/>
</dbReference>